<keyword evidence="4" id="KW-0732">Signal</keyword>
<dbReference type="Proteomes" id="UP000233417">
    <property type="component" value="Unassembled WGS sequence"/>
</dbReference>
<evidence type="ECO:0000256" key="4">
    <source>
        <dbReference type="ARBA" id="ARBA00022729"/>
    </source>
</evidence>
<evidence type="ECO:0000313" key="11">
    <source>
        <dbReference type="EMBL" id="PKN02448.1"/>
    </source>
</evidence>
<dbReference type="GO" id="GO:0005615">
    <property type="term" value="C:extracellular space"/>
    <property type="evidence" value="ECO:0007669"/>
    <property type="project" value="TreeGrafter"/>
</dbReference>
<feature type="transmembrane region" description="Helical" evidence="9">
    <location>
        <begin position="27"/>
        <end position="46"/>
    </location>
</feature>
<dbReference type="Pfam" id="PF13205">
    <property type="entry name" value="Big_5"/>
    <property type="match status" value="1"/>
</dbReference>
<evidence type="ECO:0000256" key="6">
    <source>
        <dbReference type="ARBA" id="ARBA00022833"/>
    </source>
</evidence>
<protein>
    <recommendedName>
        <fullName evidence="10">Peptidase M14 domain-containing protein</fullName>
    </recommendedName>
</protein>
<keyword evidence="6" id="KW-0862">Zinc</keyword>
<evidence type="ECO:0000256" key="2">
    <source>
        <dbReference type="ARBA" id="ARBA00005988"/>
    </source>
</evidence>
<dbReference type="PANTHER" id="PTHR11705">
    <property type="entry name" value="PROTEASE FAMILY M14 CARBOXYPEPTIDASE A,B"/>
    <property type="match status" value="1"/>
</dbReference>
<evidence type="ECO:0000256" key="5">
    <source>
        <dbReference type="ARBA" id="ARBA00022801"/>
    </source>
</evidence>
<reference evidence="11 12" key="1">
    <citation type="journal article" date="2017" name="ISME J.">
        <title>Potential for microbial H2 and metal transformations associated with novel bacteria and archaea in deep terrestrial subsurface sediments.</title>
        <authorList>
            <person name="Hernsdorf A.W."/>
            <person name="Amano Y."/>
            <person name="Miyakawa K."/>
            <person name="Ise K."/>
            <person name="Suzuki Y."/>
            <person name="Anantharaman K."/>
            <person name="Probst A."/>
            <person name="Burstein D."/>
            <person name="Thomas B.C."/>
            <person name="Banfield J.F."/>
        </authorList>
    </citation>
    <scope>NUCLEOTIDE SEQUENCE [LARGE SCALE GENOMIC DNA]</scope>
    <source>
        <strain evidence="11">HGW-Dojkabacteria-1</strain>
    </source>
</reference>
<dbReference type="AlphaFoldDB" id="A0A2N2F2N6"/>
<feature type="domain" description="Peptidase M14" evidence="10">
    <location>
        <begin position="402"/>
        <end position="654"/>
    </location>
</feature>
<sequence length="654" mass="73935">MGSNIRRYLTFWLTRDLKLLKYKKIKFFLLSTIGILILPFLLLFAITEYNIYKYPAEINPSEEFCIEGYFLFPKFYRIDSSLPAEIEINKDVKIFEKYRILAREICLLPTEILGESNTYTISFTYLSNPPLDIFQKQIEVTTHEYPKIEEIQIEENVNIDQVLEYELTYESSLLEYYIFSDEKSVQCEKESLLLKCSIGELNLNYEDTYELQLVSIYEGKVVKILDTRIVNTLSSLKIESSNIPSNGIFQSTSIQELQLSLNKEIESSFRTEITDESGNEISHTSSLNTNTLSISPSQQFLQNTKYFLRIYEIKALDGSRPEGGEFLIEFSIDDGPSIKSTNLKTGFSSTGDIVLTFNQDISGSQDIKRYIKLNSSTDYNFSIKGKQVTLKPNANLITCANQRVDISKGIISTTGLISSKGSSYTFKTKCERVARIGTSVQGRGIFASYFGNGSKKILLFGAMHGSEANTRTTMSKLIAELEVNSSRIPEDKTVIVVTTFNPDGIANRSRFNANGVDLNRNFNSSNWTQGTYFKENFYPTGGGQYPFSEPESIAIRDLVIRENPYISISFHSAAAYVVPSNTSRSVELGILYAQLSGYKYIAPGTQGAFTYDITGTFEGWAGQNGYNAMVIELASAYNDEFSRNRNAIWKMIEQ</sequence>
<dbReference type="PANTHER" id="PTHR11705:SF143">
    <property type="entry name" value="SLL0236 PROTEIN"/>
    <property type="match status" value="1"/>
</dbReference>
<keyword evidence="9" id="KW-0472">Membrane</keyword>
<dbReference type="PROSITE" id="PS52035">
    <property type="entry name" value="PEPTIDASE_M14"/>
    <property type="match status" value="1"/>
</dbReference>
<dbReference type="SUPFAM" id="SSF53187">
    <property type="entry name" value="Zn-dependent exopeptidases"/>
    <property type="match status" value="1"/>
</dbReference>
<dbReference type="InterPro" id="IPR032812">
    <property type="entry name" value="SbsA_Ig"/>
</dbReference>
<name>A0A2N2F2N6_9BACT</name>
<evidence type="ECO:0000256" key="1">
    <source>
        <dbReference type="ARBA" id="ARBA00001947"/>
    </source>
</evidence>
<dbReference type="InterPro" id="IPR000834">
    <property type="entry name" value="Peptidase_M14"/>
</dbReference>
<dbReference type="Gene3D" id="3.40.630.10">
    <property type="entry name" value="Zn peptidases"/>
    <property type="match status" value="1"/>
</dbReference>
<keyword evidence="5" id="KW-0378">Hydrolase</keyword>
<dbReference type="GO" id="GO:0008270">
    <property type="term" value="F:zinc ion binding"/>
    <property type="evidence" value="ECO:0007669"/>
    <property type="project" value="InterPro"/>
</dbReference>
<evidence type="ECO:0000256" key="7">
    <source>
        <dbReference type="ARBA" id="ARBA00023049"/>
    </source>
</evidence>
<gene>
    <name evidence="11" type="ORF">CVU76_00175</name>
</gene>
<dbReference type="GO" id="GO:0006508">
    <property type="term" value="P:proteolysis"/>
    <property type="evidence" value="ECO:0007669"/>
    <property type="project" value="UniProtKB-KW"/>
</dbReference>
<evidence type="ECO:0000313" key="12">
    <source>
        <dbReference type="Proteomes" id="UP000233417"/>
    </source>
</evidence>
<keyword evidence="7" id="KW-0482">Metalloprotease</keyword>
<comment type="cofactor">
    <cofactor evidence="1">
        <name>Zn(2+)</name>
        <dbReference type="ChEBI" id="CHEBI:29105"/>
    </cofactor>
</comment>
<accession>A0A2N2F2N6</accession>
<comment type="caution">
    <text evidence="8">Lacks conserved residue(s) required for the propagation of feature annotation.</text>
</comment>
<proteinExistence type="inferred from homology"/>
<comment type="caution">
    <text evidence="11">The sequence shown here is derived from an EMBL/GenBank/DDBJ whole genome shotgun (WGS) entry which is preliminary data.</text>
</comment>
<keyword evidence="3" id="KW-0645">Protease</keyword>
<keyword evidence="9" id="KW-1133">Transmembrane helix</keyword>
<organism evidence="11 12">
    <name type="scientific">Candidatus Dojkabacteria bacterium HGW-Dojkabacteria-1</name>
    <dbReference type="NCBI Taxonomy" id="2013761"/>
    <lineage>
        <taxon>Bacteria</taxon>
        <taxon>Candidatus Dojkabacteria</taxon>
    </lineage>
</organism>
<dbReference type="GO" id="GO:0004181">
    <property type="term" value="F:metallocarboxypeptidase activity"/>
    <property type="evidence" value="ECO:0007669"/>
    <property type="project" value="InterPro"/>
</dbReference>
<comment type="similarity">
    <text evidence="2 8">Belongs to the peptidase M14 family.</text>
</comment>
<evidence type="ECO:0000256" key="9">
    <source>
        <dbReference type="SAM" id="Phobius"/>
    </source>
</evidence>
<keyword evidence="9" id="KW-0812">Transmembrane</keyword>
<evidence type="ECO:0000259" key="10">
    <source>
        <dbReference type="PROSITE" id="PS52035"/>
    </source>
</evidence>
<evidence type="ECO:0000256" key="8">
    <source>
        <dbReference type="PROSITE-ProRule" id="PRU01379"/>
    </source>
</evidence>
<dbReference type="EMBL" id="PHAO01000001">
    <property type="protein sequence ID" value="PKN02448.1"/>
    <property type="molecule type" value="Genomic_DNA"/>
</dbReference>
<evidence type="ECO:0000256" key="3">
    <source>
        <dbReference type="ARBA" id="ARBA00022670"/>
    </source>
</evidence>
<dbReference type="SMART" id="SM00631">
    <property type="entry name" value="Zn_pept"/>
    <property type="match status" value="1"/>
</dbReference>
<dbReference type="Pfam" id="PF00246">
    <property type="entry name" value="Peptidase_M14"/>
    <property type="match status" value="1"/>
</dbReference>